<dbReference type="PANTHER" id="PTHR33620:SF1">
    <property type="entry name" value="UREASE ACCESSORY PROTEIN F"/>
    <property type="match status" value="1"/>
</dbReference>
<evidence type="ECO:0000256" key="2">
    <source>
        <dbReference type="ARBA" id="ARBA00023186"/>
    </source>
</evidence>
<evidence type="ECO:0000313" key="3">
    <source>
        <dbReference type="EMBL" id="MEW9308976.1"/>
    </source>
</evidence>
<dbReference type="RefSeq" id="WP_367625823.1">
    <property type="nucleotide sequence ID" value="NZ_JBFNQD010000011.1"/>
</dbReference>
<keyword evidence="1" id="KW-0996">Nickel insertion</keyword>
<dbReference type="Pfam" id="PF01730">
    <property type="entry name" value="UreF"/>
    <property type="match status" value="1"/>
</dbReference>
<comment type="caution">
    <text evidence="3">The sequence shown here is derived from an EMBL/GenBank/DDBJ whole genome shotgun (WGS) entry which is preliminary data.</text>
</comment>
<reference evidence="3 4" key="1">
    <citation type="submission" date="2024-07" db="EMBL/GenBank/DDBJ databases">
        <title>Description of Labrys sedimenti sp. nov., isolated from a diclofenac-degrading enrichment culture.</title>
        <authorList>
            <person name="Tancsics A."/>
            <person name="Csepanyi A."/>
        </authorList>
    </citation>
    <scope>NUCLEOTIDE SEQUENCE [LARGE SCALE GENOMIC DNA]</scope>
    <source>
        <strain evidence="3 4">LMG 23578</strain>
    </source>
</reference>
<evidence type="ECO:0000313" key="4">
    <source>
        <dbReference type="Proteomes" id="UP001555786"/>
    </source>
</evidence>
<dbReference type="InterPro" id="IPR002639">
    <property type="entry name" value="UreF"/>
</dbReference>
<protein>
    <submittedName>
        <fullName evidence="3">Urease accessory UreF family protein</fullName>
    </submittedName>
</protein>
<accession>A0ABV3PU35</accession>
<dbReference type="PIRSF" id="PIRSF009467">
    <property type="entry name" value="Ureas_acces_UreF"/>
    <property type="match status" value="1"/>
</dbReference>
<name>A0ABV3PU35_9HYPH</name>
<dbReference type="PANTHER" id="PTHR33620">
    <property type="entry name" value="UREASE ACCESSORY PROTEIN F"/>
    <property type="match status" value="1"/>
</dbReference>
<proteinExistence type="predicted"/>
<keyword evidence="2" id="KW-0143">Chaperone</keyword>
<dbReference type="EMBL" id="JBFNQD010000011">
    <property type="protein sequence ID" value="MEW9308976.1"/>
    <property type="molecule type" value="Genomic_DNA"/>
</dbReference>
<keyword evidence="4" id="KW-1185">Reference proteome</keyword>
<dbReference type="InterPro" id="IPR038277">
    <property type="entry name" value="UreF_sf"/>
</dbReference>
<dbReference type="Gene3D" id="1.10.4190.10">
    <property type="entry name" value="Urease accessory protein UreF"/>
    <property type="match status" value="1"/>
</dbReference>
<organism evidence="3 4">
    <name type="scientific">Labrys neptuniae</name>
    <dbReference type="NCBI Taxonomy" id="376174"/>
    <lineage>
        <taxon>Bacteria</taxon>
        <taxon>Pseudomonadati</taxon>
        <taxon>Pseudomonadota</taxon>
        <taxon>Alphaproteobacteria</taxon>
        <taxon>Hyphomicrobiales</taxon>
        <taxon>Xanthobacteraceae</taxon>
        <taxon>Labrys</taxon>
    </lineage>
</organism>
<sequence length="228" mass="23884">MSTLDPSPLLVALQHADSQFPSGGFAFSQGLEASALLKETLGGWDLADFILTQLGHRWAGADRVALIRAHRCGSELAGVAELDREVEASTFVDGLRAGSRRNGMALLTTHARIGTPKASDYRALVREGSACGHLAVMQGLLWRSVGLDETAAASIGGYQAAASLATAAIRLGLIGAIEAQAILTVALPVIAGICREPVADDEPIRSFNPLTEIAVSFHRGGGQRLFSN</sequence>
<dbReference type="Proteomes" id="UP001555786">
    <property type="component" value="Unassembled WGS sequence"/>
</dbReference>
<gene>
    <name evidence="3" type="ORF">ABXS05_25735</name>
</gene>
<evidence type="ECO:0000256" key="1">
    <source>
        <dbReference type="ARBA" id="ARBA00022988"/>
    </source>
</evidence>